<keyword evidence="3" id="KW-1185">Reference proteome</keyword>
<comment type="caution">
    <text evidence="2">The sequence shown here is derived from an EMBL/GenBank/DDBJ whole genome shotgun (WGS) entry which is preliminary data.</text>
</comment>
<keyword evidence="1" id="KW-0472">Membrane</keyword>
<accession>A0ABD3SEW0</accession>
<dbReference type="Proteomes" id="UP001530377">
    <property type="component" value="Unassembled WGS sequence"/>
</dbReference>
<dbReference type="SUPFAM" id="SSF55486">
    <property type="entry name" value="Metalloproteases ('zincins'), catalytic domain"/>
    <property type="match status" value="1"/>
</dbReference>
<dbReference type="EMBL" id="JALLPB020000050">
    <property type="protein sequence ID" value="KAL3822941.1"/>
    <property type="molecule type" value="Genomic_DNA"/>
</dbReference>
<dbReference type="AlphaFoldDB" id="A0ABD3SEW0"/>
<keyword evidence="1" id="KW-1133">Transmembrane helix</keyword>
<evidence type="ECO:0000313" key="3">
    <source>
        <dbReference type="Proteomes" id="UP001530377"/>
    </source>
</evidence>
<feature type="transmembrane region" description="Helical" evidence="1">
    <location>
        <begin position="18"/>
        <end position="37"/>
    </location>
</feature>
<evidence type="ECO:0000256" key="1">
    <source>
        <dbReference type="SAM" id="Phobius"/>
    </source>
</evidence>
<sequence>MSGGNNCRKNAIEHGPRVALVVILVLVTFGVYISIFGDRVGYDVDPTSWIPGFPDGDPNLGSVGANQRWLPMEEDGDDVHGGGGGGLTLQIVDNLSPDSDWAVYLKTYVEEWDMGYPDAVTLRLRTMEYDPSCRGVVRAMKVCNGDYGPTEWNGVNQVLLKDGYIVSSIARMNDYYLDGTNNETRAYTMCHELGHGLGLGHTDENFNNPDMGNCMDYTNNPENNMHPDVSNFITLERLYGNVNGSNSSAIGNVNGSSSGGVMQASELRYGGGRTRGRRMTYEEECALEEEYELYASSLSDDLPIRVFSDIVHRTRDSRDVPDDTDDVVVGDDAWALLDKTPTTEYHEKILGNGYSILDDDDDVAIVPLRLELEPECIAST</sequence>
<dbReference type="Gene3D" id="3.40.390.10">
    <property type="entry name" value="Collagenase (Catalytic Domain)"/>
    <property type="match status" value="1"/>
</dbReference>
<protein>
    <submittedName>
        <fullName evidence="2">Uncharacterized protein</fullName>
    </submittedName>
</protein>
<gene>
    <name evidence="2" type="ORF">ACHAXA_011656</name>
</gene>
<evidence type="ECO:0000313" key="2">
    <source>
        <dbReference type="EMBL" id="KAL3822941.1"/>
    </source>
</evidence>
<dbReference type="InterPro" id="IPR024079">
    <property type="entry name" value="MetalloPept_cat_dom_sf"/>
</dbReference>
<keyword evidence="1" id="KW-0812">Transmembrane</keyword>
<reference evidence="2 3" key="1">
    <citation type="submission" date="2024-10" db="EMBL/GenBank/DDBJ databases">
        <title>Updated reference genomes for cyclostephanoid diatoms.</title>
        <authorList>
            <person name="Roberts W.R."/>
            <person name="Alverson A.J."/>
        </authorList>
    </citation>
    <scope>NUCLEOTIDE SEQUENCE [LARGE SCALE GENOMIC DNA]</scope>
    <source>
        <strain evidence="2 3">AJA228-03</strain>
    </source>
</reference>
<name>A0ABD3SEW0_9STRA</name>
<organism evidence="2 3">
    <name type="scientific">Cyclostephanos tholiformis</name>
    <dbReference type="NCBI Taxonomy" id="382380"/>
    <lineage>
        <taxon>Eukaryota</taxon>
        <taxon>Sar</taxon>
        <taxon>Stramenopiles</taxon>
        <taxon>Ochrophyta</taxon>
        <taxon>Bacillariophyta</taxon>
        <taxon>Coscinodiscophyceae</taxon>
        <taxon>Thalassiosirophycidae</taxon>
        <taxon>Stephanodiscales</taxon>
        <taxon>Stephanodiscaceae</taxon>
        <taxon>Cyclostephanos</taxon>
    </lineage>
</organism>
<proteinExistence type="predicted"/>